<sequence length="144" mass="15575">MGLAAPKSMAWKITAALASLPILIFVIGPIVTAWLSDASPDFREAAHYFAGFVLILSPTWIALLLNHPCVLFIFLLNFLSFFMSLLCLAGIAVNSWVGLGGQAWWSILAWPAALIWSFINTKRPAAAELDHSAPPIPSPITIST</sequence>
<protein>
    <submittedName>
        <fullName evidence="2">Uncharacterized protein</fullName>
    </submittedName>
</protein>
<accession>A0A4Q1UX90</accession>
<dbReference type="EMBL" id="MZXW01000035">
    <property type="protein sequence ID" value="RXT42064.1"/>
    <property type="molecule type" value="Genomic_DNA"/>
</dbReference>
<feature type="transmembrane region" description="Helical" evidence="1">
    <location>
        <begin position="12"/>
        <end position="35"/>
    </location>
</feature>
<feature type="transmembrane region" description="Helical" evidence="1">
    <location>
        <begin position="47"/>
        <end position="65"/>
    </location>
</feature>
<comment type="caution">
    <text evidence="2">The sequence shown here is derived from an EMBL/GenBank/DDBJ whole genome shotgun (WGS) entry which is preliminary data.</text>
</comment>
<proteinExistence type="predicted"/>
<keyword evidence="1" id="KW-1133">Transmembrane helix</keyword>
<keyword evidence="1" id="KW-0472">Membrane</keyword>
<name>A0A4Q1UX90_9BRAD</name>
<keyword evidence="1" id="KW-0812">Transmembrane</keyword>
<evidence type="ECO:0000313" key="3">
    <source>
        <dbReference type="Proteomes" id="UP000290819"/>
    </source>
</evidence>
<feature type="transmembrane region" description="Helical" evidence="1">
    <location>
        <begin position="103"/>
        <end position="119"/>
    </location>
</feature>
<dbReference type="Proteomes" id="UP000290819">
    <property type="component" value="Unassembled WGS sequence"/>
</dbReference>
<gene>
    <name evidence="2" type="ORF">B5V03_26630</name>
</gene>
<evidence type="ECO:0000256" key="1">
    <source>
        <dbReference type="SAM" id="Phobius"/>
    </source>
</evidence>
<evidence type="ECO:0000313" key="2">
    <source>
        <dbReference type="EMBL" id="RXT42064.1"/>
    </source>
</evidence>
<organism evidence="2 3">
    <name type="scientific">Bradyrhizobium betae</name>
    <dbReference type="NCBI Taxonomy" id="244734"/>
    <lineage>
        <taxon>Bacteria</taxon>
        <taxon>Pseudomonadati</taxon>
        <taxon>Pseudomonadota</taxon>
        <taxon>Alphaproteobacteria</taxon>
        <taxon>Hyphomicrobiales</taxon>
        <taxon>Nitrobacteraceae</taxon>
        <taxon>Bradyrhizobium</taxon>
    </lineage>
</organism>
<dbReference type="AlphaFoldDB" id="A0A4Q1UX90"/>
<keyword evidence="3" id="KW-1185">Reference proteome</keyword>
<feature type="transmembrane region" description="Helical" evidence="1">
    <location>
        <begin position="72"/>
        <end position="97"/>
    </location>
</feature>
<reference evidence="2 3" key="1">
    <citation type="submission" date="2017-03" db="EMBL/GenBank/DDBJ databases">
        <authorList>
            <person name="Safronova V.I."/>
            <person name="Sazanova A.L."/>
            <person name="Chirak E.R."/>
        </authorList>
    </citation>
    <scope>NUCLEOTIDE SEQUENCE [LARGE SCALE GENOMIC DNA]</scope>
    <source>
        <strain evidence="2 3">Opo-243</strain>
    </source>
</reference>